<dbReference type="OrthoDB" id="9807293at2"/>
<keyword evidence="7 9" id="KW-0472">Membrane</keyword>
<comment type="subcellular location">
    <subcellularLocation>
        <location evidence="1">Cell membrane</location>
        <topology evidence="1">Multi-pass membrane protein</topology>
    </subcellularLocation>
</comment>
<evidence type="ECO:0000256" key="8">
    <source>
        <dbReference type="RuleBase" id="RU000477"/>
    </source>
</evidence>
<organism evidence="10 11">
    <name type="scientific">Paraburkholderia tropica</name>
    <dbReference type="NCBI Taxonomy" id="92647"/>
    <lineage>
        <taxon>Bacteria</taxon>
        <taxon>Pseudomonadati</taxon>
        <taxon>Pseudomonadota</taxon>
        <taxon>Betaproteobacteria</taxon>
        <taxon>Burkholderiales</taxon>
        <taxon>Burkholderiaceae</taxon>
        <taxon>Paraburkholderia</taxon>
    </lineage>
</organism>
<comment type="similarity">
    <text evidence="2 8">Belongs to the MIP/aquaporin (TC 1.A.8) family.</text>
</comment>
<proteinExistence type="inferred from homology"/>
<dbReference type="RefSeq" id="WP_065063079.1">
    <property type="nucleotide sequence ID" value="NZ_CADFGN010000002.1"/>
</dbReference>
<evidence type="ECO:0000256" key="4">
    <source>
        <dbReference type="ARBA" id="ARBA00022475"/>
    </source>
</evidence>
<feature type="transmembrane region" description="Helical" evidence="9">
    <location>
        <begin position="38"/>
        <end position="57"/>
    </location>
</feature>
<feature type="transmembrane region" description="Helical" evidence="9">
    <location>
        <begin position="7"/>
        <end position="26"/>
    </location>
</feature>
<dbReference type="GeneID" id="61301152"/>
<dbReference type="InterPro" id="IPR023271">
    <property type="entry name" value="Aquaporin-like"/>
</dbReference>
<keyword evidence="3 8" id="KW-0813">Transport</keyword>
<dbReference type="PROSITE" id="PS51257">
    <property type="entry name" value="PROKAR_LIPOPROTEIN"/>
    <property type="match status" value="1"/>
</dbReference>
<dbReference type="PROSITE" id="PS00221">
    <property type="entry name" value="MIP"/>
    <property type="match status" value="1"/>
</dbReference>
<dbReference type="InterPro" id="IPR022357">
    <property type="entry name" value="MIP_CS"/>
</dbReference>
<feature type="transmembrane region" description="Helical" evidence="9">
    <location>
        <begin position="131"/>
        <end position="154"/>
    </location>
</feature>
<evidence type="ECO:0000256" key="3">
    <source>
        <dbReference type="ARBA" id="ARBA00022448"/>
    </source>
</evidence>
<accession>A0A1A5X5M0</accession>
<dbReference type="InterPro" id="IPR000425">
    <property type="entry name" value="MIP"/>
</dbReference>
<dbReference type="InterPro" id="IPR034294">
    <property type="entry name" value="Aquaporin_transptr"/>
</dbReference>
<evidence type="ECO:0000256" key="5">
    <source>
        <dbReference type="ARBA" id="ARBA00022692"/>
    </source>
</evidence>
<evidence type="ECO:0000256" key="1">
    <source>
        <dbReference type="ARBA" id="ARBA00004651"/>
    </source>
</evidence>
<reference evidence="10 11" key="1">
    <citation type="submission" date="2016-10" db="EMBL/GenBank/DDBJ databases">
        <authorList>
            <person name="Varghese N."/>
            <person name="Submissions S."/>
        </authorList>
    </citation>
    <scope>NUCLEOTIDE SEQUENCE [LARGE SCALE GENOMIC DNA]</scope>
    <source>
        <strain evidence="10 11">LMG 22274</strain>
    </source>
</reference>
<feature type="transmembrane region" description="Helical" evidence="9">
    <location>
        <begin position="207"/>
        <end position="229"/>
    </location>
</feature>
<dbReference type="PANTHER" id="PTHR19139:SF199">
    <property type="entry name" value="MIP17260P"/>
    <property type="match status" value="1"/>
</dbReference>
<evidence type="ECO:0000256" key="7">
    <source>
        <dbReference type="ARBA" id="ARBA00023136"/>
    </source>
</evidence>
<evidence type="ECO:0000256" key="2">
    <source>
        <dbReference type="ARBA" id="ARBA00006175"/>
    </source>
</evidence>
<evidence type="ECO:0000256" key="6">
    <source>
        <dbReference type="ARBA" id="ARBA00022989"/>
    </source>
</evidence>
<dbReference type="PRINTS" id="PR00783">
    <property type="entry name" value="MINTRINSICP"/>
</dbReference>
<name>A0A1A5X5M0_9BURK</name>
<dbReference type="Proteomes" id="UP000183529">
    <property type="component" value="Unassembled WGS sequence"/>
</dbReference>
<evidence type="ECO:0000256" key="9">
    <source>
        <dbReference type="SAM" id="Phobius"/>
    </source>
</evidence>
<protein>
    <submittedName>
        <fullName evidence="10">Aquaporin Z</fullName>
    </submittedName>
</protein>
<dbReference type="Gene3D" id="1.20.1080.10">
    <property type="entry name" value="Glycerol uptake facilitator protein"/>
    <property type="match status" value="1"/>
</dbReference>
<keyword evidence="5 8" id="KW-0812">Transmembrane</keyword>
<sequence length="253" mass="26298">MKLVDRVAVEGAGTAWLVFVGCASAALNGAVPAQGWNVFEMAAAFGLALAVAGFASARVSSAHFNPAVTIGFAASGRFPVRDVVPYIAAQTVGALLGTALLAYVASGRPGFSFAVSDFASNGYDEHSPCEYAFGAVAVVECVMTFAFVLLQLVMSRSPQRRKAAPMALGACLAAIYLIAIPVSNGGMNPARSTAPALFVGDWALDQLWLFWAAPMLGGIAAGIAHRLALRLRARGRIRSRAQRDASRNGHGPS</sequence>
<dbReference type="SUPFAM" id="SSF81338">
    <property type="entry name" value="Aquaporin-like"/>
    <property type="match status" value="1"/>
</dbReference>
<keyword evidence="6 9" id="KW-1133">Transmembrane helix</keyword>
<keyword evidence="4" id="KW-1003">Cell membrane</keyword>
<feature type="transmembrane region" description="Helical" evidence="9">
    <location>
        <begin position="166"/>
        <end position="187"/>
    </location>
</feature>
<dbReference type="PANTHER" id="PTHR19139">
    <property type="entry name" value="AQUAPORIN TRANSPORTER"/>
    <property type="match status" value="1"/>
</dbReference>
<dbReference type="GO" id="GO:0005886">
    <property type="term" value="C:plasma membrane"/>
    <property type="evidence" value="ECO:0007669"/>
    <property type="project" value="UniProtKB-SubCell"/>
</dbReference>
<feature type="transmembrane region" description="Helical" evidence="9">
    <location>
        <begin position="83"/>
        <end position="105"/>
    </location>
</feature>
<dbReference type="Pfam" id="PF00230">
    <property type="entry name" value="MIP"/>
    <property type="match status" value="1"/>
</dbReference>
<evidence type="ECO:0000313" key="11">
    <source>
        <dbReference type="Proteomes" id="UP000183529"/>
    </source>
</evidence>
<dbReference type="AlphaFoldDB" id="A0A1A5X5M0"/>
<evidence type="ECO:0000313" key="10">
    <source>
        <dbReference type="EMBL" id="SEJ03325.1"/>
    </source>
</evidence>
<dbReference type="EMBL" id="FNZM01000002">
    <property type="protein sequence ID" value="SEJ03325.1"/>
    <property type="molecule type" value="Genomic_DNA"/>
</dbReference>
<gene>
    <name evidence="10" type="ORF">SAMN05216550_102163</name>
</gene>
<dbReference type="GO" id="GO:0015250">
    <property type="term" value="F:water channel activity"/>
    <property type="evidence" value="ECO:0007669"/>
    <property type="project" value="TreeGrafter"/>
</dbReference>
<comment type="caution">
    <text evidence="10">The sequence shown here is derived from an EMBL/GenBank/DDBJ whole genome shotgun (WGS) entry which is preliminary data.</text>
</comment>